<accession>A0A512MBW8</accession>
<dbReference type="EMBL" id="BKAG01000027">
    <property type="protein sequence ID" value="GEP44228.1"/>
    <property type="molecule type" value="Genomic_DNA"/>
</dbReference>
<name>A0A512MBW8_9BACT</name>
<keyword evidence="1" id="KW-0378">Hydrolase</keyword>
<dbReference type="InterPro" id="IPR014553">
    <property type="entry name" value="Aminopept"/>
</dbReference>
<sequence>MEMLRKARPVGEVMADPKSKPLLKEKLTTVADILDFAEKELHLPAQGQYRRYTNLGRRYAVWVVFAAPEFSVVPKTWSYPLLGKLAYRGFFEEKLAIEEGDRLRAEGYDVYVSGVEAYSTLGFFRDPLLNTFLGRADADLAELIFHELTHQRLYFRGDTNFNEAFATAVGQEGARRWLRARGRLKDLAQYEKEQKVEREFVKLALETRKELKVVYAQTYRSHETELLQKKTTLERFQQRALALDRRNGGAMKIERWFKKPVNNARLGTLSSYYEMLPGFEAMLVRRNGDLETFFDDVDAMHGLKPEARRKQVMQAIPSR</sequence>
<dbReference type="Proteomes" id="UP000321577">
    <property type="component" value="Unassembled WGS sequence"/>
</dbReference>
<reference evidence="1 2" key="1">
    <citation type="submission" date="2019-07" db="EMBL/GenBank/DDBJ databases">
        <title>Whole genome shotgun sequence of Brevifollis gellanilyticus NBRC 108608.</title>
        <authorList>
            <person name="Hosoyama A."/>
            <person name="Uohara A."/>
            <person name="Ohji S."/>
            <person name="Ichikawa N."/>
        </authorList>
    </citation>
    <scope>NUCLEOTIDE SEQUENCE [LARGE SCALE GENOMIC DNA]</scope>
    <source>
        <strain evidence="1 2">NBRC 108608</strain>
    </source>
</reference>
<keyword evidence="1" id="KW-0031">Aminopeptidase</keyword>
<dbReference type="Pfam" id="PF10023">
    <property type="entry name" value="Aminopep"/>
    <property type="match status" value="1"/>
</dbReference>
<protein>
    <submittedName>
        <fullName evidence="1">Aminopeptidase</fullName>
    </submittedName>
</protein>
<evidence type="ECO:0000313" key="1">
    <source>
        <dbReference type="EMBL" id="GEP44228.1"/>
    </source>
</evidence>
<proteinExistence type="predicted"/>
<dbReference type="PIRSF" id="PIRSF029285">
    <property type="entry name" value="Aminopept"/>
    <property type="match status" value="1"/>
</dbReference>
<dbReference type="AlphaFoldDB" id="A0A512MBW8"/>
<comment type="caution">
    <text evidence="1">The sequence shown here is derived from an EMBL/GenBank/DDBJ whole genome shotgun (WGS) entry which is preliminary data.</text>
</comment>
<keyword evidence="1" id="KW-0645">Protease</keyword>
<organism evidence="1 2">
    <name type="scientific">Brevifollis gellanilyticus</name>
    <dbReference type="NCBI Taxonomy" id="748831"/>
    <lineage>
        <taxon>Bacteria</taxon>
        <taxon>Pseudomonadati</taxon>
        <taxon>Verrucomicrobiota</taxon>
        <taxon>Verrucomicrobiia</taxon>
        <taxon>Verrucomicrobiales</taxon>
        <taxon>Verrucomicrobiaceae</taxon>
    </lineage>
</organism>
<gene>
    <name evidence="1" type="ORF">BGE01nite_35190</name>
</gene>
<keyword evidence="2" id="KW-1185">Reference proteome</keyword>
<evidence type="ECO:0000313" key="2">
    <source>
        <dbReference type="Proteomes" id="UP000321577"/>
    </source>
</evidence>
<dbReference type="GO" id="GO:0004177">
    <property type="term" value="F:aminopeptidase activity"/>
    <property type="evidence" value="ECO:0007669"/>
    <property type="project" value="UniProtKB-KW"/>
</dbReference>